<dbReference type="EMBL" id="CP048104">
    <property type="protein sequence ID" value="QKG84191.1"/>
    <property type="molecule type" value="Genomic_DNA"/>
</dbReference>
<keyword evidence="1" id="KW-0472">Membrane</keyword>
<dbReference type="RefSeq" id="WP_173221654.1">
    <property type="nucleotide sequence ID" value="NZ_CP048104.1"/>
</dbReference>
<protein>
    <submittedName>
        <fullName evidence="2">Uncharacterized protein</fullName>
    </submittedName>
</protein>
<evidence type="ECO:0000313" key="3">
    <source>
        <dbReference type="Proteomes" id="UP000503088"/>
    </source>
</evidence>
<keyword evidence="1" id="KW-1133">Transmembrane helix</keyword>
<evidence type="ECO:0000313" key="2">
    <source>
        <dbReference type="EMBL" id="QKG84191.1"/>
    </source>
</evidence>
<sequence>MIRERERQVRYYERFQVEDVLTFFTGQLIQARSPDGARVLLQEIKLLKPLPPGAGEMLKQLQHPQMLSVLDVIVEKDVVVLVHPIFSGEPLPLVVDKNNPMEPAQALRLYRKLIKTMVDLAKFPIPLWTTLDPRNVCLYGDEPFVLFCGLNRYTPKPRNDQKQDLLYYLLAGEHPRNVQYSGQDLSKRIKQVPVAIREFAVELLNDTYTLEQILEKADKILQDLPESNEKKGFKKLNQKRTVPLAVVTVMLVLAGGAIGYSAYGQWFPNSAKPLDKDGKENGSKQVIRFTKDRMETHVLAPEMDDSSAIRGSLQQTELNSFLVQLRSNTSAYTYGIRTDSKGRLELFQKGDGQAYTVKQQDPSFRIKEGKAYHIQLYYIEGEPLRVSVKDSDSDQKWVAVGTVPLDSDLRVEVKGLQGTEFQSPKISSITEGEEAKQSWMAPHPWNLVFGEGTIGKKSIILNGQSLLRSHRGNISFFTFRRNGEDSKEPLHMELEGADGSRYVFLWEEKDKLSLYQDVQGGDLLTEKRLDWSFQEEQDTEVSILTSLNQLTIRISQNSNQSSLEYTHDQLIDIQSISIKSDSDLELLNP</sequence>
<dbReference type="InterPro" id="IPR011009">
    <property type="entry name" value="Kinase-like_dom_sf"/>
</dbReference>
<keyword evidence="3" id="KW-1185">Reference proteome</keyword>
<feature type="transmembrane region" description="Helical" evidence="1">
    <location>
        <begin position="241"/>
        <end position="263"/>
    </location>
</feature>
<organism evidence="2 3">
    <name type="scientific">Kroppenstedtia pulmonis</name>
    <dbReference type="NCBI Taxonomy" id="1380685"/>
    <lineage>
        <taxon>Bacteria</taxon>
        <taxon>Bacillati</taxon>
        <taxon>Bacillota</taxon>
        <taxon>Bacilli</taxon>
        <taxon>Bacillales</taxon>
        <taxon>Thermoactinomycetaceae</taxon>
        <taxon>Kroppenstedtia</taxon>
    </lineage>
</organism>
<reference evidence="2 3" key="1">
    <citation type="submission" date="2020-01" db="EMBL/GenBank/DDBJ databases">
        <authorList>
            <person name="Gulvik C.A."/>
            <person name="Batra D.G."/>
        </authorList>
    </citation>
    <scope>NUCLEOTIDE SEQUENCE [LARGE SCALE GENOMIC DNA]</scope>
    <source>
        <strain evidence="2 3">W9323</strain>
    </source>
</reference>
<dbReference type="Proteomes" id="UP000503088">
    <property type="component" value="Chromosome"/>
</dbReference>
<dbReference type="AlphaFoldDB" id="A0A7D4BPM1"/>
<name>A0A7D4BPM1_9BACL</name>
<gene>
    <name evidence="2" type="ORF">GXN76_06690</name>
</gene>
<keyword evidence="1" id="KW-0812">Transmembrane</keyword>
<evidence type="ECO:0000256" key="1">
    <source>
        <dbReference type="SAM" id="Phobius"/>
    </source>
</evidence>
<dbReference type="KEGG" id="kpul:GXN76_06690"/>
<proteinExistence type="predicted"/>
<dbReference type="SUPFAM" id="SSF56112">
    <property type="entry name" value="Protein kinase-like (PK-like)"/>
    <property type="match status" value="1"/>
</dbReference>
<accession>A0A7D4BPM1</accession>